<keyword evidence="3" id="KW-1185">Reference proteome</keyword>
<dbReference type="AlphaFoldDB" id="A0AAD6WNX8"/>
<comment type="caution">
    <text evidence="2">The sequence shown here is derived from an EMBL/GenBank/DDBJ whole genome shotgun (WGS) entry which is preliminary data.</text>
</comment>
<name>A0AAD6WNX8_9AGAR</name>
<accession>A0AAD6WNX8</accession>
<keyword evidence="1" id="KW-0732">Signal</keyword>
<sequence>MARVYNYKAMVSLALFFLTNTFLGLASGTPVSTSASTSAVAYPSAAYCSPPAATRVSLTNSNISTQGGAFPPGPMELGLLSLRDPFLFWAPPAPTGSWNLVKNGSLFLVEHSQVPGLMLTADQGGADAQLATGPVGRQQWNITCTTCPDNGFANNCSFANSDPFPNFPQIDTRVCILNQRLRELGNATLVGECPGGVKNNTFQIDYHL</sequence>
<feature type="chain" id="PRO_5041983018" evidence="1">
    <location>
        <begin position="29"/>
        <end position="208"/>
    </location>
</feature>
<dbReference type="Proteomes" id="UP001218188">
    <property type="component" value="Unassembled WGS sequence"/>
</dbReference>
<reference evidence="2" key="1">
    <citation type="submission" date="2023-03" db="EMBL/GenBank/DDBJ databases">
        <title>Massive genome expansion in bonnet fungi (Mycena s.s.) driven by repeated elements and novel gene families across ecological guilds.</title>
        <authorList>
            <consortium name="Lawrence Berkeley National Laboratory"/>
            <person name="Harder C.B."/>
            <person name="Miyauchi S."/>
            <person name="Viragh M."/>
            <person name="Kuo A."/>
            <person name="Thoen E."/>
            <person name="Andreopoulos B."/>
            <person name="Lu D."/>
            <person name="Skrede I."/>
            <person name="Drula E."/>
            <person name="Henrissat B."/>
            <person name="Morin E."/>
            <person name="Kohler A."/>
            <person name="Barry K."/>
            <person name="LaButti K."/>
            <person name="Morin E."/>
            <person name="Salamov A."/>
            <person name="Lipzen A."/>
            <person name="Mereny Z."/>
            <person name="Hegedus B."/>
            <person name="Baldrian P."/>
            <person name="Stursova M."/>
            <person name="Weitz H."/>
            <person name="Taylor A."/>
            <person name="Grigoriev I.V."/>
            <person name="Nagy L.G."/>
            <person name="Martin F."/>
            <person name="Kauserud H."/>
        </authorList>
    </citation>
    <scope>NUCLEOTIDE SEQUENCE</scope>
    <source>
        <strain evidence="2">CBHHK200</strain>
    </source>
</reference>
<dbReference type="EMBL" id="JARJCM010000285">
    <property type="protein sequence ID" value="KAJ7019730.1"/>
    <property type="molecule type" value="Genomic_DNA"/>
</dbReference>
<protein>
    <submittedName>
        <fullName evidence="2">Uncharacterized protein</fullName>
    </submittedName>
</protein>
<proteinExistence type="predicted"/>
<evidence type="ECO:0000313" key="2">
    <source>
        <dbReference type="EMBL" id="KAJ7019730.1"/>
    </source>
</evidence>
<feature type="signal peptide" evidence="1">
    <location>
        <begin position="1"/>
        <end position="28"/>
    </location>
</feature>
<evidence type="ECO:0000256" key="1">
    <source>
        <dbReference type="SAM" id="SignalP"/>
    </source>
</evidence>
<gene>
    <name evidence="2" type="ORF">C8F04DRAFT_1146901</name>
</gene>
<organism evidence="2 3">
    <name type="scientific">Mycena alexandri</name>
    <dbReference type="NCBI Taxonomy" id="1745969"/>
    <lineage>
        <taxon>Eukaryota</taxon>
        <taxon>Fungi</taxon>
        <taxon>Dikarya</taxon>
        <taxon>Basidiomycota</taxon>
        <taxon>Agaricomycotina</taxon>
        <taxon>Agaricomycetes</taxon>
        <taxon>Agaricomycetidae</taxon>
        <taxon>Agaricales</taxon>
        <taxon>Marasmiineae</taxon>
        <taxon>Mycenaceae</taxon>
        <taxon>Mycena</taxon>
    </lineage>
</organism>
<evidence type="ECO:0000313" key="3">
    <source>
        <dbReference type="Proteomes" id="UP001218188"/>
    </source>
</evidence>